<evidence type="ECO:0000256" key="1">
    <source>
        <dbReference type="ARBA" id="ARBA00000900"/>
    </source>
</evidence>
<name>A0A1U7ZRC9_NELNU</name>
<comment type="pathway">
    <text evidence="2">Protein modification; protein ubiquitination.</text>
</comment>
<dbReference type="InParanoid" id="A0A1U7ZRC9"/>
<dbReference type="InterPro" id="IPR011009">
    <property type="entry name" value="Kinase-like_dom_sf"/>
</dbReference>
<dbReference type="KEGG" id="nnu:104595503"/>
<keyword evidence="6" id="KW-0175">Coiled coil</keyword>
<dbReference type="GO" id="GO:0016567">
    <property type="term" value="P:protein ubiquitination"/>
    <property type="evidence" value="ECO:0007669"/>
    <property type="project" value="UniProtKB-UniPathway"/>
</dbReference>
<evidence type="ECO:0000256" key="5">
    <source>
        <dbReference type="ARBA" id="ARBA00022786"/>
    </source>
</evidence>
<evidence type="ECO:0000256" key="4">
    <source>
        <dbReference type="ARBA" id="ARBA00022679"/>
    </source>
</evidence>
<dbReference type="SUPFAM" id="SSF57850">
    <property type="entry name" value="RING/U-box"/>
    <property type="match status" value="1"/>
</dbReference>
<comment type="catalytic activity">
    <reaction evidence="1">
        <text>S-ubiquitinyl-[E2 ubiquitin-conjugating enzyme]-L-cysteine + [acceptor protein]-L-lysine = [E2 ubiquitin-conjugating enzyme]-L-cysteine + N(6)-ubiquitinyl-[acceptor protein]-L-lysine.</text>
        <dbReference type="EC" id="2.3.2.27"/>
    </reaction>
</comment>
<dbReference type="Gene3D" id="1.10.510.10">
    <property type="entry name" value="Transferase(Phosphotransferase) domain 1"/>
    <property type="match status" value="2"/>
</dbReference>
<dbReference type="InterPro" id="IPR000719">
    <property type="entry name" value="Prot_kinase_dom"/>
</dbReference>
<proteinExistence type="predicted"/>
<dbReference type="GeneID" id="104595503"/>
<keyword evidence="4" id="KW-0808">Transferase</keyword>
<keyword evidence="5" id="KW-0833">Ubl conjugation pathway</keyword>
<evidence type="ECO:0000256" key="2">
    <source>
        <dbReference type="ARBA" id="ARBA00004906"/>
    </source>
</evidence>
<dbReference type="UniPathway" id="UPA00143"/>
<dbReference type="AlphaFoldDB" id="A0A1U7ZRC9"/>
<feature type="domain" description="Protein kinase" evidence="7">
    <location>
        <begin position="472"/>
        <end position="715"/>
    </location>
</feature>
<dbReference type="Gene3D" id="3.30.200.20">
    <property type="entry name" value="Phosphorylase Kinase, domain 1"/>
    <property type="match status" value="1"/>
</dbReference>
<reference evidence="10" key="1">
    <citation type="submission" date="2025-08" db="UniProtKB">
        <authorList>
            <consortium name="RefSeq"/>
        </authorList>
    </citation>
    <scope>IDENTIFICATION</scope>
</reference>
<dbReference type="Pfam" id="PF04564">
    <property type="entry name" value="U-box"/>
    <property type="match status" value="1"/>
</dbReference>
<sequence length="814" mass="92862">MDTKSEKVYVAVGNDLQEGIGTLEWALRKWSGQTISIVIIHFNNNNKDFVYTPFGKLPASSVNDEKLRIFRMYEQEKTDKLLSKYIDFCAKVRTGVLKVEKTEEPIYKVIVGLISRLRVTKFVMGITLMKSQCWKTKSAISAAFYVHKNKPNFCESFIICGGELIFLGEGNEEGFVEDDQGLMVAKLRNKGSFKGWLGRVFTDSTAIHQSCVRDDSHCTSAAASMGIELSLNSHDRWENYAEEVENYLQWLSISEVGEEFHEEENGPAASQLSLEKELEKFQQASTKMNASDRIGAMRAKTEEARKMTEEKRKEVKIHVERQRRAERIISLCNRRVEELDARINEESTTQNDLKKDLEAAREYIYEVSSDIEETKSKLSSIMELQAELTRKLHSSSLAKFHAESQLQNAMAARTEMLLEIDELRRERDLLRRRVEFCREKEAIAAATASSNSLNYAYREFTADEIRVATDDFSERMRLKSGGVGTNVYRGRLNHTTVAIKLQDSLCRQSQEEFRTKMELLCKIRHPHLISMIGACTERRCIILEYMHNGSLQDILFFSSNSKSNRSRNRTLPWHARIRIAAEICSGLSFLHMAEPRSIVHGDLNPSKVLLDRHLVAKLAGFRLGRSSEESEKRSDAHAFGIIMLQLLTGRQGAGLVEEVTRAMKCGALIGVLDETTAREWPLELAEEFAGIALRCVDVGGKQRMETRRATVMRELEELKRKASDVKGWRGSQTTEGGLDQEDDRDVPSVFLCPILQEVMKNPHVAADGFSYEWEAIEEWLRTGHETSPMTNLRLNHKLLTPNHTLRSLIHDWLN</sequence>
<accession>A0A1U7ZRC9</accession>
<evidence type="ECO:0000313" key="9">
    <source>
        <dbReference type="Proteomes" id="UP000189703"/>
    </source>
</evidence>
<evidence type="ECO:0000256" key="6">
    <source>
        <dbReference type="SAM" id="Coils"/>
    </source>
</evidence>
<evidence type="ECO:0000313" key="10">
    <source>
        <dbReference type="RefSeq" id="XP_010254557.1"/>
    </source>
</evidence>
<dbReference type="PANTHER" id="PTHR45647:SF56">
    <property type="entry name" value="U-BOX DOMAIN-CONTAINING PROTEIN 50-RELATED"/>
    <property type="match status" value="1"/>
</dbReference>
<dbReference type="Proteomes" id="UP000189703">
    <property type="component" value="Unplaced"/>
</dbReference>
<protein>
    <recommendedName>
        <fullName evidence="3">RING-type E3 ubiquitin transferase</fullName>
        <ecNumber evidence="3">2.3.2.27</ecNumber>
    </recommendedName>
</protein>
<dbReference type="CDD" id="cd16655">
    <property type="entry name" value="RING-Ubox_WDSUB1-like"/>
    <property type="match status" value="1"/>
</dbReference>
<dbReference type="SMART" id="SM00504">
    <property type="entry name" value="Ubox"/>
    <property type="match status" value="1"/>
</dbReference>
<dbReference type="GO" id="GO:0005524">
    <property type="term" value="F:ATP binding"/>
    <property type="evidence" value="ECO:0007669"/>
    <property type="project" value="InterPro"/>
</dbReference>
<dbReference type="GO" id="GO:0004672">
    <property type="term" value="F:protein kinase activity"/>
    <property type="evidence" value="ECO:0007669"/>
    <property type="project" value="InterPro"/>
</dbReference>
<keyword evidence="9" id="KW-1185">Reference proteome</keyword>
<dbReference type="RefSeq" id="XP_010254557.1">
    <property type="nucleotide sequence ID" value="XM_010256255.2"/>
</dbReference>
<dbReference type="InterPro" id="IPR003613">
    <property type="entry name" value="Ubox_domain"/>
</dbReference>
<evidence type="ECO:0000259" key="8">
    <source>
        <dbReference type="PROSITE" id="PS51698"/>
    </source>
</evidence>
<dbReference type="EC" id="2.3.2.27" evidence="3"/>
<dbReference type="InterPro" id="IPR001245">
    <property type="entry name" value="Ser-Thr/Tyr_kinase_cat_dom"/>
</dbReference>
<feature type="domain" description="U-box" evidence="8">
    <location>
        <begin position="745"/>
        <end position="814"/>
    </location>
</feature>
<dbReference type="InterPro" id="IPR013083">
    <property type="entry name" value="Znf_RING/FYVE/PHD"/>
</dbReference>
<dbReference type="OMA" id="HPHLIAM"/>
<evidence type="ECO:0000256" key="3">
    <source>
        <dbReference type="ARBA" id="ARBA00012483"/>
    </source>
</evidence>
<evidence type="ECO:0000259" key="7">
    <source>
        <dbReference type="PROSITE" id="PS50011"/>
    </source>
</evidence>
<dbReference type="OrthoDB" id="10064100at2759"/>
<dbReference type="GO" id="GO:0061630">
    <property type="term" value="F:ubiquitin protein ligase activity"/>
    <property type="evidence" value="ECO:0007669"/>
    <property type="project" value="UniProtKB-EC"/>
</dbReference>
<dbReference type="Pfam" id="PF07714">
    <property type="entry name" value="PK_Tyr_Ser-Thr"/>
    <property type="match status" value="1"/>
</dbReference>
<dbReference type="Gene3D" id="3.30.40.10">
    <property type="entry name" value="Zinc/RING finger domain, C3HC4 (zinc finger)"/>
    <property type="match status" value="1"/>
</dbReference>
<dbReference type="PROSITE" id="PS51698">
    <property type="entry name" value="U_BOX"/>
    <property type="match status" value="1"/>
</dbReference>
<dbReference type="PANTHER" id="PTHR45647">
    <property type="entry name" value="OS02G0152300 PROTEIN"/>
    <property type="match status" value="1"/>
</dbReference>
<feature type="coiled-coil region" evidence="6">
    <location>
        <begin position="406"/>
        <end position="440"/>
    </location>
</feature>
<dbReference type="SUPFAM" id="SSF56112">
    <property type="entry name" value="Protein kinase-like (PK-like)"/>
    <property type="match status" value="1"/>
</dbReference>
<organism evidence="9 10">
    <name type="scientific">Nelumbo nucifera</name>
    <name type="common">Sacred lotus</name>
    <dbReference type="NCBI Taxonomy" id="4432"/>
    <lineage>
        <taxon>Eukaryota</taxon>
        <taxon>Viridiplantae</taxon>
        <taxon>Streptophyta</taxon>
        <taxon>Embryophyta</taxon>
        <taxon>Tracheophyta</taxon>
        <taxon>Spermatophyta</taxon>
        <taxon>Magnoliopsida</taxon>
        <taxon>Proteales</taxon>
        <taxon>Nelumbonaceae</taxon>
        <taxon>Nelumbo</taxon>
    </lineage>
</organism>
<dbReference type="InterPro" id="IPR051348">
    <property type="entry name" value="U-box_ubiquitin_ligases"/>
</dbReference>
<gene>
    <name evidence="10" type="primary">LOC104595503</name>
</gene>
<dbReference type="eggNOG" id="ENOG502QST6">
    <property type="taxonomic scope" value="Eukaryota"/>
</dbReference>
<dbReference type="PROSITE" id="PS50011">
    <property type="entry name" value="PROTEIN_KINASE_DOM"/>
    <property type="match status" value="1"/>
</dbReference>